<evidence type="ECO:0000256" key="6">
    <source>
        <dbReference type="ARBA" id="ARBA00022840"/>
    </source>
</evidence>
<name>A0A161ZSF7_DAUCS</name>
<keyword evidence="3" id="KW-0808">Transferase</keyword>
<evidence type="ECO:0000313" key="9">
    <source>
        <dbReference type="EMBL" id="KZM89510.1"/>
    </source>
</evidence>
<dbReference type="Pfam" id="PF00069">
    <property type="entry name" value="Pkinase"/>
    <property type="match status" value="1"/>
</dbReference>
<dbReference type="InterPro" id="IPR000719">
    <property type="entry name" value="Prot_kinase_dom"/>
</dbReference>
<evidence type="ECO:0000256" key="5">
    <source>
        <dbReference type="ARBA" id="ARBA00022777"/>
    </source>
</evidence>
<evidence type="ECO:0000313" key="11">
    <source>
        <dbReference type="Proteomes" id="UP000077755"/>
    </source>
</evidence>
<accession>A0A161ZSF7</accession>
<evidence type="ECO:0000256" key="2">
    <source>
        <dbReference type="ARBA" id="ARBA00022527"/>
    </source>
</evidence>
<dbReference type="EMBL" id="LNRQ01000006">
    <property type="protein sequence ID" value="KZM89510.1"/>
    <property type="molecule type" value="Genomic_DNA"/>
</dbReference>
<dbReference type="PANTHER" id="PTHR48016">
    <property type="entry name" value="MAP KINASE KINASE KINASE SSK2-RELATED-RELATED"/>
    <property type="match status" value="1"/>
</dbReference>
<feature type="domain" description="Protein kinase" evidence="8">
    <location>
        <begin position="29"/>
        <end position="127"/>
    </location>
</feature>
<evidence type="ECO:0000256" key="7">
    <source>
        <dbReference type="SAM" id="MobiDB-lite"/>
    </source>
</evidence>
<sequence length="127" mass="14202">MDPHDGDSSRVTTDNVSPVGTNRRIASNWTKRRLLGRKSCGSVYEGCTDVGFFFTVKELSFLDHEVQGSRLEEAISLLSTFEHENIVQYIGTSKNDSTLHIFLELVSKGSLLNLYQQYQLNNAQASA</sequence>
<dbReference type="InterPro" id="IPR011009">
    <property type="entry name" value="Kinase-like_dom_sf"/>
</dbReference>
<reference evidence="10" key="2">
    <citation type="submission" date="2022-03" db="EMBL/GenBank/DDBJ databases">
        <title>Draft title - Genomic analysis of global carrot germplasm unveils the trajectory of domestication and the origin of high carotenoid orange carrot.</title>
        <authorList>
            <person name="Iorizzo M."/>
            <person name="Ellison S."/>
            <person name="Senalik D."/>
            <person name="Macko-Podgorni A."/>
            <person name="Grzebelus D."/>
            <person name="Bostan H."/>
            <person name="Rolling W."/>
            <person name="Curaba J."/>
            <person name="Simon P."/>
        </authorList>
    </citation>
    <scope>NUCLEOTIDE SEQUENCE</scope>
    <source>
        <tissue evidence="10">Leaf</tissue>
    </source>
</reference>
<protein>
    <recommendedName>
        <fullName evidence="8">Protein kinase domain-containing protein</fullName>
    </recommendedName>
</protein>
<dbReference type="Gramene" id="KZM89510">
    <property type="protein sequence ID" value="KZM89510"/>
    <property type="gene ID" value="DCAR_023127"/>
</dbReference>
<proteinExistence type="inferred from homology"/>
<dbReference type="EMBL" id="CP093348">
    <property type="protein sequence ID" value="WOH03489.1"/>
    <property type="molecule type" value="Genomic_DNA"/>
</dbReference>
<keyword evidence="4" id="KW-0547">Nucleotide-binding</keyword>
<reference evidence="9" key="1">
    <citation type="journal article" date="2016" name="Nat. Genet.">
        <title>A high-quality carrot genome assembly provides new insights into carotenoid accumulation and asterid genome evolution.</title>
        <authorList>
            <person name="Iorizzo M."/>
            <person name="Ellison S."/>
            <person name="Senalik D."/>
            <person name="Zeng P."/>
            <person name="Satapoomin P."/>
            <person name="Huang J."/>
            <person name="Bowman M."/>
            <person name="Iovene M."/>
            <person name="Sanseverino W."/>
            <person name="Cavagnaro P."/>
            <person name="Yildiz M."/>
            <person name="Macko-Podgorni A."/>
            <person name="Moranska E."/>
            <person name="Grzebelus E."/>
            <person name="Grzebelus D."/>
            <person name="Ashrafi H."/>
            <person name="Zheng Z."/>
            <person name="Cheng S."/>
            <person name="Spooner D."/>
            <person name="Van Deynze A."/>
            <person name="Simon P."/>
        </authorList>
    </citation>
    <scope>NUCLEOTIDE SEQUENCE [LARGE SCALE GENOMIC DNA]</scope>
    <source>
        <tissue evidence="9">Leaf</tissue>
    </source>
</reference>
<evidence type="ECO:0000313" key="10">
    <source>
        <dbReference type="EMBL" id="WOH03489.1"/>
    </source>
</evidence>
<dbReference type="Proteomes" id="UP000077755">
    <property type="component" value="Chromosome 6"/>
</dbReference>
<evidence type="ECO:0000259" key="8">
    <source>
        <dbReference type="PROSITE" id="PS50011"/>
    </source>
</evidence>
<dbReference type="AlphaFoldDB" id="A0A161ZSF7"/>
<dbReference type="Gene3D" id="3.30.200.20">
    <property type="entry name" value="Phosphorylase Kinase, domain 1"/>
    <property type="match status" value="1"/>
</dbReference>
<dbReference type="PROSITE" id="PS50011">
    <property type="entry name" value="PROTEIN_KINASE_DOM"/>
    <property type="match status" value="1"/>
</dbReference>
<dbReference type="PANTHER" id="PTHR48016:SF29">
    <property type="entry name" value="MITOGEN-ACTIVATED PROTEIN KINASE KINASE KINASE 1-RELATED"/>
    <property type="match status" value="1"/>
</dbReference>
<dbReference type="InterPro" id="IPR050538">
    <property type="entry name" value="MAP_kinase_kinase_kinase"/>
</dbReference>
<dbReference type="STRING" id="79200.A0A161ZSF7"/>
<dbReference type="GO" id="GO:0005737">
    <property type="term" value="C:cytoplasm"/>
    <property type="evidence" value="ECO:0007669"/>
    <property type="project" value="TreeGrafter"/>
</dbReference>
<dbReference type="SUPFAM" id="SSF56112">
    <property type="entry name" value="Protein kinase-like (PK-like)"/>
    <property type="match status" value="1"/>
</dbReference>
<organism evidence="9">
    <name type="scientific">Daucus carota subsp. sativus</name>
    <name type="common">Carrot</name>
    <dbReference type="NCBI Taxonomy" id="79200"/>
    <lineage>
        <taxon>Eukaryota</taxon>
        <taxon>Viridiplantae</taxon>
        <taxon>Streptophyta</taxon>
        <taxon>Embryophyta</taxon>
        <taxon>Tracheophyta</taxon>
        <taxon>Spermatophyta</taxon>
        <taxon>Magnoliopsida</taxon>
        <taxon>eudicotyledons</taxon>
        <taxon>Gunneridae</taxon>
        <taxon>Pentapetalae</taxon>
        <taxon>asterids</taxon>
        <taxon>campanulids</taxon>
        <taxon>Apiales</taxon>
        <taxon>Apiaceae</taxon>
        <taxon>Apioideae</taxon>
        <taxon>Scandiceae</taxon>
        <taxon>Daucinae</taxon>
        <taxon>Daucus</taxon>
        <taxon>Daucus sect. Daucus</taxon>
    </lineage>
</organism>
<dbReference type="GO" id="GO:0004709">
    <property type="term" value="F:MAP kinase kinase kinase activity"/>
    <property type="evidence" value="ECO:0007669"/>
    <property type="project" value="TreeGrafter"/>
</dbReference>
<comment type="similarity">
    <text evidence="1">Belongs to the protein kinase superfamily. STE Ser/Thr protein kinase family. MAP kinase kinase kinase subfamily.</text>
</comment>
<evidence type="ECO:0000256" key="4">
    <source>
        <dbReference type="ARBA" id="ARBA00022741"/>
    </source>
</evidence>
<feature type="region of interest" description="Disordered" evidence="7">
    <location>
        <begin position="1"/>
        <end position="22"/>
    </location>
</feature>
<dbReference type="GO" id="GO:0005524">
    <property type="term" value="F:ATP binding"/>
    <property type="evidence" value="ECO:0007669"/>
    <property type="project" value="UniProtKB-KW"/>
</dbReference>
<evidence type="ECO:0000256" key="3">
    <source>
        <dbReference type="ARBA" id="ARBA00022679"/>
    </source>
</evidence>
<evidence type="ECO:0000256" key="1">
    <source>
        <dbReference type="ARBA" id="ARBA00006529"/>
    </source>
</evidence>
<gene>
    <name evidence="9" type="ORF">DCAR_023127</name>
    <name evidence="10" type="ORF">DCAR_0622887</name>
</gene>
<feature type="compositionally biased region" description="Polar residues" evidence="7">
    <location>
        <begin position="9"/>
        <end position="22"/>
    </location>
</feature>
<keyword evidence="11" id="KW-1185">Reference proteome</keyword>
<keyword evidence="6" id="KW-0067">ATP-binding</keyword>
<keyword evidence="5" id="KW-0418">Kinase</keyword>
<keyword evidence="2" id="KW-0723">Serine/threonine-protein kinase</keyword>